<dbReference type="NCBIfam" id="TIGR01132">
    <property type="entry name" value="pgm"/>
    <property type="match status" value="1"/>
</dbReference>
<dbReference type="Pfam" id="PF02879">
    <property type="entry name" value="PGM_PMM_II"/>
    <property type="match status" value="1"/>
</dbReference>
<evidence type="ECO:0000259" key="9">
    <source>
        <dbReference type="Pfam" id="PF02879"/>
    </source>
</evidence>
<dbReference type="EMBL" id="MLJW01000159">
    <property type="protein sequence ID" value="OIQ95837.1"/>
    <property type="molecule type" value="Genomic_DNA"/>
</dbReference>
<keyword evidence="4" id="KW-0479">Metal-binding</keyword>
<comment type="caution">
    <text evidence="11">The sequence shown here is derived from an EMBL/GenBank/DDBJ whole genome shotgun (WGS) entry which is preliminary data.</text>
</comment>
<dbReference type="InterPro" id="IPR036900">
    <property type="entry name" value="A-D-PHexomutase_C_sf"/>
</dbReference>
<keyword evidence="5" id="KW-0460">Magnesium</keyword>
<comment type="similarity">
    <text evidence="2">Belongs to the phosphohexose mutase family.</text>
</comment>
<protein>
    <submittedName>
        <fullName evidence="11">Phosphoglucomutase</fullName>
        <ecNumber evidence="11">5.4.2.2</ecNumber>
    </submittedName>
</protein>
<dbReference type="InterPro" id="IPR005846">
    <property type="entry name" value="A-D-PHexomutase_a/b/a-III"/>
</dbReference>
<dbReference type="InterPro" id="IPR005844">
    <property type="entry name" value="A-D-PHexomutase_a/b/a-I"/>
</dbReference>
<dbReference type="GO" id="GO:0006166">
    <property type="term" value="P:purine ribonucleoside salvage"/>
    <property type="evidence" value="ECO:0007669"/>
    <property type="project" value="TreeGrafter"/>
</dbReference>
<dbReference type="PANTHER" id="PTHR45745">
    <property type="entry name" value="PHOSPHOMANNOMUTASE 45A"/>
    <property type="match status" value="1"/>
</dbReference>
<organism evidence="11">
    <name type="scientific">mine drainage metagenome</name>
    <dbReference type="NCBI Taxonomy" id="410659"/>
    <lineage>
        <taxon>unclassified sequences</taxon>
        <taxon>metagenomes</taxon>
        <taxon>ecological metagenomes</taxon>
    </lineage>
</organism>
<proteinExistence type="inferred from homology"/>
<reference evidence="11" key="1">
    <citation type="submission" date="2016-10" db="EMBL/GenBank/DDBJ databases">
        <title>Sequence of Gallionella enrichment culture.</title>
        <authorList>
            <person name="Poehlein A."/>
            <person name="Muehling M."/>
            <person name="Daniel R."/>
        </authorList>
    </citation>
    <scope>NUCLEOTIDE SEQUENCE</scope>
</reference>
<evidence type="ECO:0000259" key="10">
    <source>
        <dbReference type="Pfam" id="PF02880"/>
    </source>
</evidence>
<dbReference type="PROSITE" id="PS00710">
    <property type="entry name" value="PGM_PMM"/>
    <property type="match status" value="1"/>
</dbReference>
<dbReference type="GO" id="GO:0005975">
    <property type="term" value="P:carbohydrate metabolic process"/>
    <property type="evidence" value="ECO:0007669"/>
    <property type="project" value="InterPro"/>
</dbReference>
<keyword evidence="3" id="KW-0597">Phosphoprotein</keyword>
<dbReference type="Gene3D" id="3.30.310.50">
    <property type="entry name" value="Alpha-D-phosphohexomutase, C-terminal domain"/>
    <property type="match status" value="1"/>
</dbReference>
<evidence type="ECO:0000256" key="3">
    <source>
        <dbReference type="ARBA" id="ARBA00022553"/>
    </source>
</evidence>
<dbReference type="InterPro" id="IPR005845">
    <property type="entry name" value="A-D-PHexomutase_a/b/a-II"/>
</dbReference>
<dbReference type="CDD" id="cd05801">
    <property type="entry name" value="PGM_like3"/>
    <property type="match status" value="1"/>
</dbReference>
<dbReference type="InterPro" id="IPR016066">
    <property type="entry name" value="A-D-PHexomutase_CS"/>
</dbReference>
<feature type="domain" description="Alpha-D-phosphohexomutase alpha/beta/alpha" evidence="9">
    <location>
        <begin position="219"/>
        <end position="323"/>
    </location>
</feature>
<name>A0A1J5S6A2_9ZZZZ</name>
<dbReference type="SUPFAM" id="SSF53738">
    <property type="entry name" value="Phosphoglucomutase, first 3 domains"/>
    <property type="match status" value="3"/>
</dbReference>
<evidence type="ECO:0000256" key="2">
    <source>
        <dbReference type="ARBA" id="ARBA00010231"/>
    </source>
</evidence>
<evidence type="ECO:0000256" key="6">
    <source>
        <dbReference type="ARBA" id="ARBA00023235"/>
    </source>
</evidence>
<dbReference type="Pfam" id="PF02880">
    <property type="entry name" value="PGM_PMM_III"/>
    <property type="match status" value="1"/>
</dbReference>
<accession>A0A1J5S6A2</accession>
<comment type="cofactor">
    <cofactor evidence="1">
        <name>Mg(2+)</name>
        <dbReference type="ChEBI" id="CHEBI:18420"/>
    </cofactor>
</comment>
<feature type="domain" description="Alpha-D-phosphohexomutase alpha/beta/alpha" evidence="10">
    <location>
        <begin position="331"/>
        <end position="449"/>
    </location>
</feature>
<feature type="domain" description="Alpha-D-phosphohexomutase alpha/beta/alpha" evidence="8">
    <location>
        <begin position="48"/>
        <end position="188"/>
    </location>
</feature>
<dbReference type="GO" id="GO:0000287">
    <property type="term" value="F:magnesium ion binding"/>
    <property type="evidence" value="ECO:0007669"/>
    <property type="project" value="InterPro"/>
</dbReference>
<gene>
    <name evidence="11" type="primary">pgm_6</name>
    <name evidence="11" type="ORF">GALL_221790</name>
</gene>
<dbReference type="AlphaFoldDB" id="A0A1J5S6A2"/>
<dbReference type="EC" id="5.4.2.2" evidence="11"/>
<dbReference type="Gene3D" id="3.40.120.10">
    <property type="entry name" value="Alpha-D-Glucose-1,6-Bisphosphate, subunit A, domain 3"/>
    <property type="match status" value="3"/>
</dbReference>
<evidence type="ECO:0000259" key="7">
    <source>
        <dbReference type="Pfam" id="PF00408"/>
    </source>
</evidence>
<evidence type="ECO:0000313" key="11">
    <source>
        <dbReference type="EMBL" id="OIQ95837.1"/>
    </source>
</evidence>
<dbReference type="InterPro" id="IPR005852">
    <property type="entry name" value="PGM_a-D-Glc-sp"/>
</dbReference>
<keyword evidence="6 11" id="KW-0413">Isomerase</keyword>
<evidence type="ECO:0000256" key="4">
    <source>
        <dbReference type="ARBA" id="ARBA00022723"/>
    </source>
</evidence>
<evidence type="ECO:0000256" key="1">
    <source>
        <dbReference type="ARBA" id="ARBA00001946"/>
    </source>
</evidence>
<dbReference type="Pfam" id="PF02878">
    <property type="entry name" value="PGM_PMM_I"/>
    <property type="match status" value="1"/>
</dbReference>
<dbReference type="Pfam" id="PF00408">
    <property type="entry name" value="PGM_PMM_IV"/>
    <property type="match status" value="1"/>
</dbReference>
<dbReference type="SUPFAM" id="SSF55957">
    <property type="entry name" value="Phosphoglucomutase, C-terminal domain"/>
    <property type="match status" value="1"/>
</dbReference>
<feature type="domain" description="Alpha-D-phosphohexomutase C-terminal" evidence="7">
    <location>
        <begin position="494"/>
        <end position="544"/>
    </location>
</feature>
<evidence type="ECO:0000259" key="8">
    <source>
        <dbReference type="Pfam" id="PF02878"/>
    </source>
</evidence>
<dbReference type="GO" id="GO:0008973">
    <property type="term" value="F:phosphopentomutase activity"/>
    <property type="evidence" value="ECO:0007669"/>
    <property type="project" value="TreeGrafter"/>
</dbReference>
<evidence type="ECO:0000256" key="5">
    <source>
        <dbReference type="ARBA" id="ARBA00022842"/>
    </source>
</evidence>
<dbReference type="PANTHER" id="PTHR45745:SF1">
    <property type="entry name" value="PHOSPHOGLUCOMUTASE 2B-RELATED"/>
    <property type="match status" value="1"/>
</dbReference>
<dbReference type="GO" id="GO:0004614">
    <property type="term" value="F:phosphoglucomutase activity"/>
    <property type="evidence" value="ECO:0007669"/>
    <property type="project" value="UniProtKB-EC"/>
</dbReference>
<dbReference type="InterPro" id="IPR016055">
    <property type="entry name" value="A-D-PHexomutase_a/b/a-I/II/III"/>
</dbReference>
<sequence>MKTPNDRPVKLSPLAGKPVTPALLVDVPRLVTAYYAELPDPAVPAQRVAFGTSGHRGSAFAGSFNERHVLAITQAICDYRKRRGLVGPLFLGIDSHALSVPACASALEVLAANGVELMIADRDEYTPTPVISHAILGYNRGREAGLADGIVITPSHNPPESGGFKYNPPNGGPAAGAVTNWIEARANALLESGLKGVRRISYDKALRAATTHRHDYLNAYVSDLGSVLDMEAIRGAGIRMGVDPLGGAGVHYWEPIAERYGLNLTVVNEVVDPSFRFMTLDWDGRIRMDPSSPYAMQGLIELKDRFDIAFACDTDHDRHGIVTRSAGLLPPNHYLAVAIHYLFQNRSKWGGQAAVGKTVVSSGIIDRVAAKLGRKLYEVPVGFKWFVDGLQDGALAFAGEESAGASFCRRDGSVWTTDKDGIVPALLSAEITATLGRDPGELYRELTREFGEAVYDRIEAAATPEQKRMLAQLSPEQVQTKELAGEQIRTILTRAPGNGEPIGGLKVVAENGWFAARPSGTEDIYKIYAESFQGVDQLRRILAEAQTIVDAALAAPAQQLK</sequence>
<dbReference type="InterPro" id="IPR005843">
    <property type="entry name" value="A-D-PHexomutase_C"/>
</dbReference>